<name>A0A0L8HK02_OCTBM</name>
<dbReference type="EMBL" id="KQ418040">
    <property type="protein sequence ID" value="KOF89105.1"/>
    <property type="molecule type" value="Genomic_DNA"/>
</dbReference>
<evidence type="ECO:0000313" key="1">
    <source>
        <dbReference type="EMBL" id="KOF89105.1"/>
    </source>
</evidence>
<organism evidence="1">
    <name type="scientific">Octopus bimaculoides</name>
    <name type="common">California two-spotted octopus</name>
    <dbReference type="NCBI Taxonomy" id="37653"/>
    <lineage>
        <taxon>Eukaryota</taxon>
        <taxon>Metazoa</taxon>
        <taxon>Spiralia</taxon>
        <taxon>Lophotrochozoa</taxon>
        <taxon>Mollusca</taxon>
        <taxon>Cephalopoda</taxon>
        <taxon>Coleoidea</taxon>
        <taxon>Octopodiformes</taxon>
        <taxon>Octopoda</taxon>
        <taxon>Incirrata</taxon>
        <taxon>Octopodidae</taxon>
        <taxon>Octopus</taxon>
    </lineage>
</organism>
<reference evidence="1" key="1">
    <citation type="submission" date="2015-07" db="EMBL/GenBank/DDBJ databases">
        <title>MeaNS - Measles Nucleotide Surveillance Program.</title>
        <authorList>
            <person name="Tran T."/>
            <person name="Druce J."/>
        </authorList>
    </citation>
    <scope>NUCLEOTIDE SEQUENCE</scope>
    <source>
        <strain evidence="1">UCB-OBI-ISO-001</strain>
        <tissue evidence="1">Gonad</tissue>
    </source>
</reference>
<sequence length="80" mass="9244">MAVSVNVMDCHKHHETLESYIHLYLFVSSSSYSWIKVSLHERQPKLSSGDIVMSSHKIKLDTGEGLRLIYRSQYILKSSF</sequence>
<dbReference type="AlphaFoldDB" id="A0A0L8HK02"/>
<protein>
    <submittedName>
        <fullName evidence="1">Uncharacterized protein</fullName>
    </submittedName>
</protein>
<proteinExistence type="predicted"/>
<gene>
    <name evidence="1" type="ORF">OCBIM_22013629mg</name>
</gene>
<accession>A0A0L8HK02</accession>